<dbReference type="OrthoDB" id="543156at2759"/>
<dbReference type="InterPro" id="IPR052158">
    <property type="entry name" value="INH-QAR"/>
</dbReference>
<dbReference type="eggNOG" id="ENOG502S3AM">
    <property type="taxonomic scope" value="Eukaryota"/>
</dbReference>
<dbReference type="Proteomes" id="UP000053664">
    <property type="component" value="Unassembled WGS sequence"/>
</dbReference>
<dbReference type="Pfam" id="PF01965">
    <property type="entry name" value="DJ-1_PfpI"/>
    <property type="match status" value="1"/>
</dbReference>
<dbReference type="GeneID" id="19319367"/>
<dbReference type="PANTHER" id="PTHR43130">
    <property type="entry name" value="ARAC-FAMILY TRANSCRIPTIONAL REGULATOR"/>
    <property type="match status" value="1"/>
</dbReference>
<accession>A0A061H9T1</accession>
<dbReference type="RefSeq" id="XP_007880990.1">
    <property type="nucleotide sequence ID" value="XM_007882799.1"/>
</dbReference>
<dbReference type="InterPro" id="IPR029062">
    <property type="entry name" value="Class_I_gatase-like"/>
</dbReference>
<evidence type="ECO:0000313" key="3">
    <source>
        <dbReference type="Proteomes" id="UP000053664"/>
    </source>
</evidence>
<dbReference type="Gene3D" id="3.40.50.880">
    <property type="match status" value="1"/>
</dbReference>
<organism evidence="2 3">
    <name type="scientific">Pseudozyma flocculosa PF-1</name>
    <dbReference type="NCBI Taxonomy" id="1277687"/>
    <lineage>
        <taxon>Eukaryota</taxon>
        <taxon>Fungi</taxon>
        <taxon>Dikarya</taxon>
        <taxon>Basidiomycota</taxon>
        <taxon>Ustilaginomycotina</taxon>
        <taxon>Ustilaginomycetes</taxon>
        <taxon>Ustilaginales</taxon>
        <taxon>Ustilaginaceae</taxon>
        <taxon>Pseudozyma</taxon>
    </lineage>
</organism>
<reference evidence="2 3" key="1">
    <citation type="journal article" date="2013" name="Plant Cell">
        <title>The transition from a phytopathogenic smut ancestor to an anamorphic biocontrol agent deciphered by comparative whole-genome analysis.</title>
        <authorList>
            <person name="Lefebvre F."/>
            <person name="Joly D.L."/>
            <person name="Labbe C."/>
            <person name="Teichmann B."/>
            <person name="Linning R."/>
            <person name="Belzile F."/>
            <person name="Bakkeren G."/>
            <person name="Belanger R.R."/>
        </authorList>
    </citation>
    <scope>NUCLEOTIDE SEQUENCE [LARGE SCALE GENOMIC DNA]</scope>
    <source>
        <strain evidence="2 3">PF-1</strain>
    </source>
</reference>
<dbReference type="KEGG" id="pfp:PFL1_05272"/>
<dbReference type="InterPro" id="IPR002818">
    <property type="entry name" value="DJ-1/PfpI"/>
</dbReference>
<dbReference type="AlphaFoldDB" id="A0A061H9T1"/>
<gene>
    <name evidence="2" type="ORF">PFL1_05272</name>
</gene>
<proteinExistence type="predicted"/>
<feature type="domain" description="DJ-1/PfpI" evidence="1">
    <location>
        <begin position="20"/>
        <end position="178"/>
    </location>
</feature>
<evidence type="ECO:0000259" key="1">
    <source>
        <dbReference type="Pfam" id="PF01965"/>
    </source>
</evidence>
<sequence>MSSTDSSTAPAASPDAVLSVGVALFDGVTQQDYIGPISALGPHCKVHLLHTSSEAVRSDLRFGILPSSTFADVQRVDILLVPGAPTHYIIAALQDDGLMEAIARLGRGARYVTSVCTGAVLLGCAGLLDGYRATTHWTALPVLEAMGIETVRQRVVHDRNRLTGGGVTAGLDFGLTLLAVLKGEACAKATQLILEYDPQPPFNAGSPQGAGKEITALALTPERQRTVQQCIDLIQQRRRGGRPE</sequence>
<protein>
    <recommendedName>
        <fullName evidence="1">DJ-1/PfpI domain-containing protein</fullName>
    </recommendedName>
</protein>
<dbReference type="SUPFAM" id="SSF52317">
    <property type="entry name" value="Class I glutamine amidotransferase-like"/>
    <property type="match status" value="1"/>
</dbReference>
<dbReference type="PANTHER" id="PTHR43130:SF2">
    <property type="entry name" value="DJ-1_PFPI DOMAIN-CONTAINING PROTEIN"/>
    <property type="match status" value="1"/>
</dbReference>
<dbReference type="CDD" id="cd03139">
    <property type="entry name" value="GATase1_PfpI_2"/>
    <property type="match status" value="1"/>
</dbReference>
<name>A0A061H9T1_9BASI</name>
<dbReference type="GO" id="GO:0006355">
    <property type="term" value="P:regulation of DNA-templated transcription"/>
    <property type="evidence" value="ECO:0007669"/>
    <property type="project" value="TreeGrafter"/>
</dbReference>
<evidence type="ECO:0000313" key="2">
    <source>
        <dbReference type="EMBL" id="EPQ27351.1"/>
    </source>
</evidence>
<dbReference type="EMBL" id="KE361640">
    <property type="protein sequence ID" value="EPQ27351.1"/>
    <property type="molecule type" value="Genomic_DNA"/>
</dbReference>
<dbReference type="HOGENOM" id="CLU_000445_44_1_1"/>